<dbReference type="InterPro" id="IPR004107">
    <property type="entry name" value="Integrase_SAM-like_N"/>
</dbReference>
<proteinExistence type="inferred from homology"/>
<keyword evidence="9" id="KW-1185">Reference proteome</keyword>
<dbReference type="Proteomes" id="UP001500689">
    <property type="component" value="Unassembled WGS sequence"/>
</dbReference>
<dbReference type="Gene3D" id="1.10.150.130">
    <property type="match status" value="1"/>
</dbReference>
<dbReference type="CDD" id="cd00397">
    <property type="entry name" value="DNA_BRE_C"/>
    <property type="match status" value="1"/>
</dbReference>
<dbReference type="Pfam" id="PF00589">
    <property type="entry name" value="Phage_integrase"/>
    <property type="match status" value="1"/>
</dbReference>
<evidence type="ECO:0000256" key="4">
    <source>
        <dbReference type="ARBA" id="ARBA00023172"/>
    </source>
</evidence>
<dbReference type="InterPro" id="IPR011010">
    <property type="entry name" value="DNA_brk_join_enz"/>
</dbReference>
<evidence type="ECO:0000313" key="9">
    <source>
        <dbReference type="Proteomes" id="UP001500689"/>
    </source>
</evidence>
<protein>
    <submittedName>
        <fullName evidence="8">Tyrosine recombinase XerC</fullName>
    </submittedName>
</protein>
<accession>A0ABP6X4P9</accession>
<evidence type="ECO:0000313" key="8">
    <source>
        <dbReference type="EMBL" id="GAA3560954.1"/>
    </source>
</evidence>
<evidence type="ECO:0000259" key="6">
    <source>
        <dbReference type="PROSITE" id="PS51898"/>
    </source>
</evidence>
<dbReference type="Gene3D" id="1.10.443.10">
    <property type="entry name" value="Intergrase catalytic core"/>
    <property type="match status" value="1"/>
</dbReference>
<dbReference type="PROSITE" id="PS51900">
    <property type="entry name" value="CB"/>
    <property type="match status" value="1"/>
</dbReference>
<dbReference type="InterPro" id="IPR013762">
    <property type="entry name" value="Integrase-like_cat_sf"/>
</dbReference>
<dbReference type="PANTHER" id="PTHR30349">
    <property type="entry name" value="PHAGE INTEGRASE-RELATED"/>
    <property type="match status" value="1"/>
</dbReference>
<evidence type="ECO:0000256" key="5">
    <source>
        <dbReference type="PROSITE-ProRule" id="PRU01248"/>
    </source>
</evidence>
<feature type="domain" description="Core-binding (CB)" evidence="7">
    <location>
        <begin position="14"/>
        <end position="107"/>
    </location>
</feature>
<evidence type="ECO:0000256" key="3">
    <source>
        <dbReference type="ARBA" id="ARBA00023125"/>
    </source>
</evidence>
<evidence type="ECO:0000256" key="2">
    <source>
        <dbReference type="ARBA" id="ARBA00022908"/>
    </source>
</evidence>
<dbReference type="InterPro" id="IPR010998">
    <property type="entry name" value="Integrase_recombinase_N"/>
</dbReference>
<dbReference type="RefSeq" id="WP_344864053.1">
    <property type="nucleotide sequence ID" value="NZ_BAAAZN010000011.1"/>
</dbReference>
<gene>
    <name evidence="8" type="primary">xerC</name>
    <name evidence="8" type="ORF">GCM10022222_50930</name>
</gene>
<dbReference type="Pfam" id="PF13495">
    <property type="entry name" value="Phage_int_SAM_4"/>
    <property type="match status" value="1"/>
</dbReference>
<evidence type="ECO:0000259" key="7">
    <source>
        <dbReference type="PROSITE" id="PS51900"/>
    </source>
</evidence>
<dbReference type="PANTHER" id="PTHR30349:SF41">
    <property type="entry name" value="INTEGRASE_RECOMBINASE PROTEIN MJ0367-RELATED"/>
    <property type="match status" value="1"/>
</dbReference>
<feature type="domain" description="Tyr recombinase" evidence="6">
    <location>
        <begin position="128"/>
        <end position="318"/>
    </location>
</feature>
<name>A0ABP6X4P9_9PSEU</name>
<reference evidence="9" key="1">
    <citation type="journal article" date="2019" name="Int. J. Syst. Evol. Microbiol.">
        <title>The Global Catalogue of Microorganisms (GCM) 10K type strain sequencing project: providing services to taxonomists for standard genome sequencing and annotation.</title>
        <authorList>
            <consortium name="The Broad Institute Genomics Platform"/>
            <consortium name="The Broad Institute Genome Sequencing Center for Infectious Disease"/>
            <person name="Wu L."/>
            <person name="Ma J."/>
        </authorList>
    </citation>
    <scope>NUCLEOTIDE SEQUENCE [LARGE SCALE GENOMIC DNA]</scope>
    <source>
        <strain evidence="9">JCM 16898</strain>
    </source>
</reference>
<keyword evidence="3 5" id="KW-0238">DNA-binding</keyword>
<keyword evidence="2" id="KW-0229">DNA integration</keyword>
<sequence>MIAAEAPGEVLDPEDIRALVGDWRTHLRAKNRADSTIDAYLESVAMLVNYLDDENKSMLARDVDRRELERYFEYLRERPNFRTGESLSYNYIAKQYRHLQQLYRWLDDVEDIIEISPFYKMEVPAVPDNPPAILRDHELRALLATTVGKSFVQLRDRAIMLVLIDCGVRLGELCALRAANPAERDPGSFDFEVCSMGVLGKGRRERPVPFNPATGEALRRYFRARARHPQAKLTNAAWLGRFGPLNEWGVRAMLDRRAEEVGIARMFPHLWRHTWAHRNKVAGMSDEDMMRIAGWRSRQMLERYGASAADERAQAAHQRLNLVSGLL</sequence>
<dbReference type="PROSITE" id="PS51898">
    <property type="entry name" value="TYR_RECOMBINASE"/>
    <property type="match status" value="1"/>
</dbReference>
<dbReference type="InterPro" id="IPR044068">
    <property type="entry name" value="CB"/>
</dbReference>
<keyword evidence="4" id="KW-0233">DNA recombination</keyword>
<dbReference type="InterPro" id="IPR002104">
    <property type="entry name" value="Integrase_catalytic"/>
</dbReference>
<comment type="similarity">
    <text evidence="1">Belongs to the 'phage' integrase family.</text>
</comment>
<comment type="caution">
    <text evidence="8">The sequence shown here is derived from an EMBL/GenBank/DDBJ whole genome shotgun (WGS) entry which is preliminary data.</text>
</comment>
<organism evidence="8 9">
    <name type="scientific">Amycolatopsis ultiminotia</name>
    <dbReference type="NCBI Taxonomy" id="543629"/>
    <lineage>
        <taxon>Bacteria</taxon>
        <taxon>Bacillati</taxon>
        <taxon>Actinomycetota</taxon>
        <taxon>Actinomycetes</taxon>
        <taxon>Pseudonocardiales</taxon>
        <taxon>Pseudonocardiaceae</taxon>
        <taxon>Amycolatopsis</taxon>
    </lineage>
</organism>
<dbReference type="EMBL" id="BAAAZN010000011">
    <property type="protein sequence ID" value="GAA3560954.1"/>
    <property type="molecule type" value="Genomic_DNA"/>
</dbReference>
<dbReference type="SUPFAM" id="SSF56349">
    <property type="entry name" value="DNA breaking-rejoining enzymes"/>
    <property type="match status" value="1"/>
</dbReference>
<dbReference type="InterPro" id="IPR050090">
    <property type="entry name" value="Tyrosine_recombinase_XerCD"/>
</dbReference>
<evidence type="ECO:0000256" key="1">
    <source>
        <dbReference type="ARBA" id="ARBA00008857"/>
    </source>
</evidence>